<dbReference type="GO" id="GO:0015833">
    <property type="term" value="P:peptide transport"/>
    <property type="evidence" value="ECO:0007669"/>
    <property type="project" value="TreeGrafter"/>
</dbReference>
<evidence type="ECO:0000259" key="1">
    <source>
        <dbReference type="Pfam" id="PF00496"/>
    </source>
</evidence>
<dbReference type="Gene3D" id="3.40.190.10">
    <property type="entry name" value="Periplasmic binding protein-like II"/>
    <property type="match status" value="1"/>
</dbReference>
<name>A0A3D8P3D6_9THEO</name>
<dbReference type="OrthoDB" id="9796817at2"/>
<organism evidence="2 3">
    <name type="scientific">Ammonifex thiophilus</name>
    <dbReference type="NCBI Taxonomy" id="444093"/>
    <lineage>
        <taxon>Bacteria</taxon>
        <taxon>Bacillati</taxon>
        <taxon>Bacillota</taxon>
        <taxon>Clostridia</taxon>
        <taxon>Thermoanaerobacterales</taxon>
        <taxon>Thermoanaerobacteraceae</taxon>
        <taxon>Ammonifex</taxon>
    </lineage>
</organism>
<dbReference type="EMBL" id="QSLN01000025">
    <property type="protein sequence ID" value="RDV80957.1"/>
    <property type="molecule type" value="Genomic_DNA"/>
</dbReference>
<dbReference type="PANTHER" id="PTHR30290">
    <property type="entry name" value="PERIPLASMIC BINDING COMPONENT OF ABC TRANSPORTER"/>
    <property type="match status" value="1"/>
</dbReference>
<evidence type="ECO:0000313" key="2">
    <source>
        <dbReference type="EMBL" id="RDV80957.1"/>
    </source>
</evidence>
<dbReference type="GO" id="GO:0043190">
    <property type="term" value="C:ATP-binding cassette (ABC) transporter complex"/>
    <property type="evidence" value="ECO:0007669"/>
    <property type="project" value="InterPro"/>
</dbReference>
<dbReference type="Pfam" id="PF00496">
    <property type="entry name" value="SBP_bac_5"/>
    <property type="match status" value="1"/>
</dbReference>
<dbReference type="Proteomes" id="UP000256329">
    <property type="component" value="Unassembled WGS sequence"/>
</dbReference>
<dbReference type="Gene3D" id="3.10.105.10">
    <property type="entry name" value="Dipeptide-binding Protein, Domain 3"/>
    <property type="match status" value="1"/>
</dbReference>
<dbReference type="InterPro" id="IPR039424">
    <property type="entry name" value="SBP_5"/>
</dbReference>
<dbReference type="AlphaFoldDB" id="A0A3D8P3D6"/>
<dbReference type="InterPro" id="IPR000914">
    <property type="entry name" value="SBP_5_dom"/>
</dbReference>
<dbReference type="InterPro" id="IPR030678">
    <property type="entry name" value="Peptide/Ni-bd"/>
</dbReference>
<comment type="caution">
    <text evidence="2">The sequence shown here is derived from an EMBL/GenBank/DDBJ whole genome shotgun (WGS) entry which is preliminary data.</text>
</comment>
<dbReference type="SUPFAM" id="SSF53850">
    <property type="entry name" value="Periplasmic binding protein-like II"/>
    <property type="match status" value="1"/>
</dbReference>
<accession>A0A3D8P3D6</accession>
<reference evidence="2 3" key="1">
    <citation type="submission" date="2018-08" db="EMBL/GenBank/DDBJ databases">
        <title>Form III RuBisCO-mediated autotrophy in Thermodesulfobium bacteria.</title>
        <authorList>
            <person name="Toshchakov S.V."/>
            <person name="Kublanov I.V."/>
            <person name="Frolov E."/>
            <person name="Bonch-Osmolovskaya E.A."/>
            <person name="Tourova T.P."/>
            <person name="Chernych N.A."/>
            <person name="Lebedinsky A.V."/>
        </authorList>
    </citation>
    <scope>NUCLEOTIDE SEQUENCE [LARGE SCALE GENOMIC DNA]</scope>
    <source>
        <strain evidence="2 3">SR</strain>
    </source>
</reference>
<keyword evidence="3" id="KW-1185">Reference proteome</keyword>
<dbReference type="CDD" id="cd00995">
    <property type="entry name" value="PBP2_NikA_DppA_OppA_like"/>
    <property type="match status" value="1"/>
</dbReference>
<gene>
    <name evidence="2" type="ORF">DXX99_10050</name>
</gene>
<dbReference type="GO" id="GO:0042597">
    <property type="term" value="C:periplasmic space"/>
    <property type="evidence" value="ECO:0007669"/>
    <property type="project" value="UniProtKB-ARBA"/>
</dbReference>
<dbReference type="RefSeq" id="WP_115793351.1">
    <property type="nucleotide sequence ID" value="NZ_QSLN01000025.1"/>
</dbReference>
<evidence type="ECO:0000313" key="3">
    <source>
        <dbReference type="Proteomes" id="UP000256329"/>
    </source>
</evidence>
<dbReference type="PIRSF" id="PIRSF002741">
    <property type="entry name" value="MppA"/>
    <property type="match status" value="1"/>
</dbReference>
<dbReference type="PROSITE" id="PS51257">
    <property type="entry name" value="PROKAR_LIPOPROTEIN"/>
    <property type="match status" value="1"/>
</dbReference>
<dbReference type="GO" id="GO:1904680">
    <property type="term" value="F:peptide transmembrane transporter activity"/>
    <property type="evidence" value="ECO:0007669"/>
    <property type="project" value="TreeGrafter"/>
</dbReference>
<sequence length="518" mass="58700">MAGKKVHWILPVLLAIGLFLSGCGARQEPPKAAGEVIKVGIRKDIASLDPGVFGKGGPDSQRYLIYEPLLYLDQDFNLKGRLAESWSSDDQGKTWTVKLKKGVQFSDGTPFNAAAVKFSLEYLAKSKRIFWPLERIETPDDYTVKLVFKRPYAILPYDLTTAEIFSPTSFDAEGKFKAPIGTGPFVFKEWQKEQELIFESNENYWETKPKIKTVVFKVIPDHQTRAMALQSGEIDVADYLLVNAIREMEKTGKFSIYRKASPCMNWIAFNTYREPFSDLRVRQAVCYAVDVKRIIESVVGREIATSALKGPLSSPAHEYIRKPDLEWYTYNPDKARELLSQAGWKPGGDGVLEKNGKKFRVTLIASTLYEEGKAIAEAVQADLKKVGIDVEVRVLESAARFDALKQRNYDLIELGGICPHNDPTPWFGYYFGTQRPEYCVLENRQIQELVNKLYSTVEPEARRQLFYRLQELLKEQAPGIFLYNQEAVTVARKDLRGFVLEGGMPGTYSYLRTISLGS</sequence>
<proteinExistence type="predicted"/>
<feature type="domain" description="Solute-binding protein family 5" evidence="1">
    <location>
        <begin position="78"/>
        <end position="434"/>
    </location>
</feature>
<protein>
    <submittedName>
        <fullName evidence="2">ABC transporter substrate-binding protein</fullName>
    </submittedName>
</protein>